<comment type="caution">
    <text evidence="1">The sequence shown here is derived from an EMBL/GenBank/DDBJ whole genome shotgun (WGS) entry which is preliminary data.</text>
</comment>
<dbReference type="Proteomes" id="UP000811899">
    <property type="component" value="Unassembled WGS sequence"/>
</dbReference>
<evidence type="ECO:0000313" key="1">
    <source>
        <dbReference type="EMBL" id="MBT0666375.1"/>
    </source>
</evidence>
<evidence type="ECO:0000313" key="2">
    <source>
        <dbReference type="Proteomes" id="UP000811899"/>
    </source>
</evidence>
<dbReference type="EMBL" id="JAHCVJ010000011">
    <property type="protein sequence ID" value="MBT0666375.1"/>
    <property type="molecule type" value="Genomic_DNA"/>
</dbReference>
<accession>A0AAW4L945</accession>
<reference evidence="1 2" key="1">
    <citation type="submission" date="2021-05" db="EMBL/GenBank/DDBJ databases">
        <title>The draft genome of Geobacter pelophilus DSM 12255.</title>
        <authorList>
            <person name="Xu Z."/>
            <person name="Masuda Y."/>
            <person name="Itoh H."/>
            <person name="Senoo K."/>
        </authorList>
    </citation>
    <scope>NUCLEOTIDE SEQUENCE [LARGE SCALE GENOMIC DNA]</scope>
    <source>
        <strain evidence="1 2">DSM 12255</strain>
    </source>
</reference>
<protein>
    <submittedName>
        <fullName evidence="1">DUF3164 family protein</fullName>
    </submittedName>
</protein>
<sequence length="205" mass="22895">MSQVSTEIPAGYKKNAQGALIPIDRIKPIDIERDCLVAEIVDKARELSKTIADFKHSTMGDIEAFVALSAEKYGAKLGGKVGNVTLTSFNGRYKVVRSIDEYQVFDERLQAAKALIDECITEWSAGSRSEIRTLINRAFQVDKAGRLNINSILSLRRLEITDERWQNAMKAIGESLQVVDSKAYIRIYERDADGRYNPLPLNVAA</sequence>
<dbReference type="AlphaFoldDB" id="A0AAW4L945"/>
<organism evidence="1 2">
    <name type="scientific">Geoanaerobacter pelophilus</name>
    <dbReference type="NCBI Taxonomy" id="60036"/>
    <lineage>
        <taxon>Bacteria</taxon>
        <taxon>Pseudomonadati</taxon>
        <taxon>Thermodesulfobacteriota</taxon>
        <taxon>Desulfuromonadia</taxon>
        <taxon>Geobacterales</taxon>
        <taxon>Geobacteraceae</taxon>
        <taxon>Geoanaerobacter</taxon>
    </lineage>
</organism>
<dbReference type="RefSeq" id="WP_214173150.1">
    <property type="nucleotide sequence ID" value="NZ_JAHCVJ010000011.1"/>
</dbReference>
<dbReference type="Pfam" id="PF11363">
    <property type="entry name" value="DUF3164"/>
    <property type="match status" value="1"/>
</dbReference>
<name>A0AAW4L945_9BACT</name>
<proteinExistence type="predicted"/>
<dbReference type="InterPro" id="IPR021505">
    <property type="entry name" value="Phage_B3_Orf6"/>
</dbReference>
<keyword evidence="2" id="KW-1185">Reference proteome</keyword>
<gene>
    <name evidence="1" type="ORF">KI809_18870</name>
</gene>